<gene>
    <name evidence="12" type="ORF">ADUPG1_012975</name>
</gene>
<dbReference type="SUPFAM" id="SSF47113">
    <property type="entry name" value="Histone-fold"/>
    <property type="match status" value="1"/>
</dbReference>
<name>A0ABQ5K641_9EUKA</name>
<keyword evidence="8 10" id="KW-0472">Membrane</keyword>
<evidence type="ECO:0000313" key="13">
    <source>
        <dbReference type="Proteomes" id="UP001057375"/>
    </source>
</evidence>
<feature type="transmembrane region" description="Helical" evidence="10">
    <location>
        <begin position="341"/>
        <end position="362"/>
    </location>
</feature>
<feature type="transmembrane region" description="Helical" evidence="10">
    <location>
        <begin position="368"/>
        <end position="390"/>
    </location>
</feature>
<feature type="transmembrane region" description="Helical" evidence="10">
    <location>
        <begin position="496"/>
        <end position="515"/>
    </location>
</feature>
<dbReference type="PANTHER" id="PTHR43549">
    <property type="entry name" value="MULTIDRUG RESISTANCE PROTEIN YPNP-RELATED"/>
    <property type="match status" value="1"/>
</dbReference>
<comment type="similarity">
    <text evidence="2">Belongs to the histone H2B family.</text>
</comment>
<feature type="domain" description="Core Histone H2A/H2B/H3" evidence="11">
    <location>
        <begin position="21"/>
        <end position="102"/>
    </location>
</feature>
<evidence type="ECO:0000256" key="9">
    <source>
        <dbReference type="SAM" id="MobiDB-lite"/>
    </source>
</evidence>
<dbReference type="SMART" id="SM00427">
    <property type="entry name" value="H2B"/>
    <property type="match status" value="1"/>
</dbReference>
<keyword evidence="7 10" id="KW-1133">Transmembrane helix</keyword>
<evidence type="ECO:0000256" key="6">
    <source>
        <dbReference type="ARBA" id="ARBA00022692"/>
    </source>
</evidence>
<feature type="transmembrane region" description="Helical" evidence="10">
    <location>
        <begin position="678"/>
        <end position="697"/>
    </location>
</feature>
<evidence type="ECO:0000256" key="7">
    <source>
        <dbReference type="ARBA" id="ARBA00022989"/>
    </source>
</evidence>
<sequence>MARGEKGTKSTKTAKTSKTESKGTGEKRTSKKKRIETFHSYIYRVLRDVHGEKFGITNKGMAIMNSMVNDLFTRVASRSSELVRMNKRTTLTADEVATAVKLEFPGELAMHAVGEGNKAVSKYFASKKAAVWFSMTSLESSPKELDLQRQESDVDIPPQDQDTIKKCCKKAPKKHKEHDPTFLFTKPIGMLLMMFIIPTLIGMLTTAVYSTCDSIYIGKYSTDSLASTSVFMAFEMVVSSMAQGLFSASAALLAEAQGAKNIDRMNHIVAVAFKMAISYGILVPICCLPVLEPLVVALGARDDLKQESMDYGRIILIGTPFGYSIALLTSSLIRAMGKPMVSMLIGIASALINVAVDPLLIFSADMGVKGAACSTIIAQYVVMPFSIWYLVKKCGLSLKMDHFWHWDLKIAFKAIILSLATGLPSALQNFITILVNNQIHAYAPADQVTDLLAIIGVVGKLSIFIILPTVAVGIAGTVIWSSNMGAKLMSRIKKTVLYNFITILVNNQIHAYAPADQVTDLLAIIGVVGKLSIFIILPTVAVGIAGTVIWSSNMGAKLMSRIKKTVLYVCIIQIVICAIVEIIFQSVPEKLLRMFADEGDDDDIIALGVAPLRTMISGLVMCFGSLTAAIFFQAMQRPVISIGLSLLRQCVLYIIFLYSLPPSMGLDGIYLTYPLSDVISGIIGLIVMIVGTVKLPTDGESMDQWKFMKCKSKETTDIVSLEDSDVEVQEMVKQRKSEKTLP</sequence>
<evidence type="ECO:0000256" key="2">
    <source>
        <dbReference type="ARBA" id="ARBA00006846"/>
    </source>
</evidence>
<dbReference type="InterPro" id="IPR052031">
    <property type="entry name" value="Membrane_Transporter-Flippase"/>
</dbReference>
<feature type="region of interest" description="Disordered" evidence="9">
    <location>
        <begin position="1"/>
        <end position="31"/>
    </location>
</feature>
<dbReference type="InterPro" id="IPR000558">
    <property type="entry name" value="Histone_H2B"/>
</dbReference>
<feature type="transmembrane region" description="Helical" evidence="10">
    <location>
        <begin position="188"/>
        <end position="210"/>
    </location>
</feature>
<keyword evidence="4" id="KW-0813">Transport</keyword>
<evidence type="ECO:0000259" key="11">
    <source>
        <dbReference type="Pfam" id="PF00125"/>
    </source>
</evidence>
<dbReference type="Proteomes" id="UP001057375">
    <property type="component" value="Unassembled WGS sequence"/>
</dbReference>
<comment type="subcellular location">
    <subcellularLocation>
        <location evidence="1">Cell membrane</location>
        <topology evidence="1">Multi-pass membrane protein</topology>
    </subcellularLocation>
</comment>
<dbReference type="InterPro" id="IPR009072">
    <property type="entry name" value="Histone-fold"/>
</dbReference>
<comment type="caution">
    <text evidence="12">The sequence shown here is derived from an EMBL/GenBank/DDBJ whole genome shotgun (WGS) entry which is preliminary data.</text>
</comment>
<dbReference type="PANTHER" id="PTHR43549:SF2">
    <property type="entry name" value="MULTIDRUG RESISTANCE PROTEIN NORM-RELATED"/>
    <property type="match status" value="1"/>
</dbReference>
<accession>A0ABQ5K641</accession>
<dbReference type="Gene3D" id="1.10.20.10">
    <property type="entry name" value="Histone, subunit A"/>
    <property type="match status" value="1"/>
</dbReference>
<dbReference type="Pfam" id="PF00125">
    <property type="entry name" value="Histone"/>
    <property type="match status" value="1"/>
</dbReference>
<feature type="compositionally biased region" description="Basic and acidic residues" evidence="9">
    <location>
        <begin position="17"/>
        <end position="28"/>
    </location>
</feature>
<keyword evidence="6 10" id="KW-0812">Transmembrane</keyword>
<feature type="transmembrane region" description="Helical" evidence="10">
    <location>
        <begin position="566"/>
        <end position="584"/>
    </location>
</feature>
<protein>
    <submittedName>
        <fullName evidence="12">Multi-domain containing protein</fullName>
    </submittedName>
</protein>
<evidence type="ECO:0000256" key="3">
    <source>
        <dbReference type="ARBA" id="ARBA00010199"/>
    </source>
</evidence>
<evidence type="ECO:0000256" key="10">
    <source>
        <dbReference type="SAM" id="Phobius"/>
    </source>
</evidence>
<dbReference type="EMBL" id="BQXS01012576">
    <property type="protein sequence ID" value="GKT25243.1"/>
    <property type="molecule type" value="Genomic_DNA"/>
</dbReference>
<dbReference type="PRINTS" id="PR00621">
    <property type="entry name" value="HISTONEH2B"/>
</dbReference>
<feature type="transmembrane region" description="Helical" evidence="10">
    <location>
        <begin position="451"/>
        <end position="475"/>
    </location>
</feature>
<evidence type="ECO:0000256" key="1">
    <source>
        <dbReference type="ARBA" id="ARBA00004651"/>
    </source>
</evidence>
<evidence type="ECO:0000256" key="5">
    <source>
        <dbReference type="ARBA" id="ARBA00022475"/>
    </source>
</evidence>
<dbReference type="InterPro" id="IPR007125">
    <property type="entry name" value="H2A/H2B/H3"/>
</dbReference>
<feature type="transmembrane region" description="Helical" evidence="10">
    <location>
        <begin position="604"/>
        <end position="632"/>
    </location>
</feature>
<keyword evidence="5" id="KW-1003">Cell membrane</keyword>
<feature type="transmembrane region" description="Helical" evidence="10">
    <location>
        <begin position="311"/>
        <end position="329"/>
    </location>
</feature>
<evidence type="ECO:0000256" key="4">
    <source>
        <dbReference type="ARBA" id="ARBA00022448"/>
    </source>
</evidence>
<feature type="transmembrane region" description="Helical" evidence="10">
    <location>
        <begin position="639"/>
        <end position="658"/>
    </location>
</feature>
<comment type="similarity">
    <text evidence="3">Belongs to the multi antimicrobial extrusion (MATE) (TC 2.A.66.1) family.</text>
</comment>
<organism evidence="12 13">
    <name type="scientific">Aduncisulcus paluster</name>
    <dbReference type="NCBI Taxonomy" id="2918883"/>
    <lineage>
        <taxon>Eukaryota</taxon>
        <taxon>Metamonada</taxon>
        <taxon>Carpediemonas-like organisms</taxon>
        <taxon>Aduncisulcus</taxon>
    </lineage>
</organism>
<evidence type="ECO:0000256" key="8">
    <source>
        <dbReference type="ARBA" id="ARBA00023136"/>
    </source>
</evidence>
<feature type="transmembrane region" description="Helical" evidence="10">
    <location>
        <begin position="410"/>
        <end position="431"/>
    </location>
</feature>
<keyword evidence="13" id="KW-1185">Reference proteome</keyword>
<dbReference type="Pfam" id="PF01554">
    <property type="entry name" value="MatE"/>
    <property type="match status" value="2"/>
</dbReference>
<feature type="transmembrane region" description="Helical" evidence="10">
    <location>
        <begin position="268"/>
        <end position="291"/>
    </location>
</feature>
<dbReference type="InterPro" id="IPR002528">
    <property type="entry name" value="MATE_fam"/>
</dbReference>
<reference evidence="12" key="1">
    <citation type="submission" date="2022-03" db="EMBL/GenBank/DDBJ databases">
        <title>Draft genome sequence of Aduncisulcus paluster, a free-living microaerophilic Fornicata.</title>
        <authorList>
            <person name="Yuyama I."/>
            <person name="Kume K."/>
            <person name="Tamura T."/>
            <person name="Inagaki Y."/>
            <person name="Hashimoto T."/>
        </authorList>
    </citation>
    <scope>NUCLEOTIDE SEQUENCE</scope>
    <source>
        <strain evidence="12">NY0171</strain>
    </source>
</reference>
<evidence type="ECO:0000313" key="12">
    <source>
        <dbReference type="EMBL" id="GKT25243.1"/>
    </source>
</evidence>
<feature type="transmembrane region" description="Helical" evidence="10">
    <location>
        <begin position="521"/>
        <end position="545"/>
    </location>
</feature>
<proteinExistence type="inferred from homology"/>
<dbReference type="CDD" id="cd22910">
    <property type="entry name" value="HFD_H2B"/>
    <property type="match status" value="1"/>
</dbReference>